<evidence type="ECO:0000313" key="4">
    <source>
        <dbReference type="Proteomes" id="UP000639859"/>
    </source>
</evidence>
<dbReference type="Proteomes" id="UP000639859">
    <property type="component" value="Unassembled WGS sequence"/>
</dbReference>
<accession>A0ABS0SYQ8</accession>
<dbReference type="InterPro" id="IPR013589">
    <property type="entry name" value="Bac_transglu_N"/>
</dbReference>
<proteinExistence type="predicted"/>
<dbReference type="SUPFAM" id="SSF54001">
    <property type="entry name" value="Cysteine proteinases"/>
    <property type="match status" value="1"/>
</dbReference>
<dbReference type="Gene3D" id="3.10.620.30">
    <property type="match status" value="1"/>
</dbReference>
<feature type="domain" description="Transglutaminase-like" evidence="2">
    <location>
        <begin position="173"/>
        <end position="241"/>
    </location>
</feature>
<reference evidence="3 4" key="1">
    <citation type="submission" date="2020-11" db="EMBL/GenBank/DDBJ databases">
        <title>genome sequence of strain KACC 18849.</title>
        <authorList>
            <person name="Gao J."/>
            <person name="Zhang X."/>
        </authorList>
    </citation>
    <scope>NUCLEOTIDE SEQUENCE [LARGE SCALE GENOMIC DNA]</scope>
    <source>
        <strain evidence="3 4">KACC 18849</strain>
    </source>
</reference>
<keyword evidence="4" id="KW-1185">Reference proteome</keyword>
<dbReference type="SMART" id="SM00460">
    <property type="entry name" value="TGc"/>
    <property type="match status" value="1"/>
</dbReference>
<feature type="region of interest" description="Disordered" evidence="1">
    <location>
        <begin position="304"/>
        <end position="325"/>
    </location>
</feature>
<dbReference type="PANTHER" id="PTHR33490:SF6">
    <property type="entry name" value="SLL1049 PROTEIN"/>
    <property type="match status" value="1"/>
</dbReference>
<comment type="caution">
    <text evidence="3">The sequence shown here is derived from an EMBL/GenBank/DDBJ whole genome shotgun (WGS) entry which is preliminary data.</text>
</comment>
<dbReference type="EMBL" id="JADWOX010000007">
    <property type="protein sequence ID" value="MBI1684391.1"/>
    <property type="molecule type" value="Genomic_DNA"/>
</dbReference>
<evidence type="ECO:0000313" key="3">
    <source>
        <dbReference type="EMBL" id="MBI1684391.1"/>
    </source>
</evidence>
<dbReference type="RefSeq" id="WP_198576307.1">
    <property type="nucleotide sequence ID" value="NZ_JADWOX010000007.1"/>
</dbReference>
<dbReference type="PANTHER" id="PTHR33490">
    <property type="entry name" value="BLR5614 PROTEIN-RELATED"/>
    <property type="match status" value="1"/>
</dbReference>
<sequence length="325" mass="36846">MLLEIRHVTQYHYERPVRESLMELWMQPQKGARQRLVSFELDIEPAAQLFSYADSFGNAVYHFDVPHPHDRLTIIARSAVETERVLEFPDKLDLGEWDRLRSEFVRGECFDFLRPHGFVQTTELLQAFIAKHDLEALRRLDPLTALRRLNETLYQSFGYQPGVTDADSPIDLALEAGSGVCQDFAHIMLAICRSWGLPARYVSGYLFTDRDAGDRSDPDATHAWIEVFLPSLRWVGFDPTNNCLTGERHVAVAVGRDYADVTPSRGVYKGDAESHLAVGVTVRRARAALAEPEFLRLARPAAFGGRRRGGDAAAHQDQQRQQQQQ</sequence>
<dbReference type="InterPro" id="IPR002931">
    <property type="entry name" value="Transglutaminase-like"/>
</dbReference>
<gene>
    <name evidence="3" type="ORF">I4Q42_12005</name>
</gene>
<dbReference type="Pfam" id="PF01841">
    <property type="entry name" value="Transglut_core"/>
    <property type="match status" value="1"/>
</dbReference>
<evidence type="ECO:0000256" key="1">
    <source>
        <dbReference type="SAM" id="MobiDB-lite"/>
    </source>
</evidence>
<dbReference type="Pfam" id="PF08379">
    <property type="entry name" value="Bact_transglu_N"/>
    <property type="match status" value="1"/>
</dbReference>
<protein>
    <submittedName>
        <fullName evidence="3">Transglutaminase family protein</fullName>
    </submittedName>
</protein>
<name>A0ABS0SYQ8_9CAUL</name>
<dbReference type="InterPro" id="IPR038765">
    <property type="entry name" value="Papain-like_cys_pep_sf"/>
</dbReference>
<evidence type="ECO:0000259" key="2">
    <source>
        <dbReference type="SMART" id="SM00460"/>
    </source>
</evidence>
<organism evidence="3 4">
    <name type="scientific">Caulobacter hibisci</name>
    <dbReference type="NCBI Taxonomy" id="2035993"/>
    <lineage>
        <taxon>Bacteria</taxon>
        <taxon>Pseudomonadati</taxon>
        <taxon>Pseudomonadota</taxon>
        <taxon>Alphaproteobacteria</taxon>
        <taxon>Caulobacterales</taxon>
        <taxon>Caulobacteraceae</taxon>
        <taxon>Caulobacter</taxon>
    </lineage>
</organism>